<reference evidence="15" key="1">
    <citation type="submission" date="2025-08" db="UniProtKB">
        <authorList>
            <consortium name="RefSeq"/>
        </authorList>
    </citation>
    <scope>IDENTIFICATION</scope>
    <source>
        <tissue evidence="15">Whole organism</tissue>
    </source>
</reference>
<evidence type="ECO:0000256" key="4">
    <source>
        <dbReference type="ARBA" id="ARBA00023157"/>
    </source>
</evidence>
<dbReference type="InterPro" id="IPR013783">
    <property type="entry name" value="Ig-like_fold"/>
</dbReference>
<evidence type="ECO:0000256" key="1">
    <source>
        <dbReference type="ARBA" id="ARBA00022518"/>
    </source>
</evidence>
<evidence type="ECO:0000313" key="15">
    <source>
        <dbReference type="RefSeq" id="XP_052127392.1"/>
    </source>
</evidence>
<dbReference type="Pfam" id="PF00047">
    <property type="entry name" value="ig"/>
    <property type="match status" value="1"/>
</dbReference>
<keyword evidence="7" id="KW-0393">Immunoglobulin domain</keyword>
<keyword evidence="5" id="KW-0325">Glycoprotein</keyword>
<comment type="subunit">
    <text evidence="8">Interacts with host IFNA1.</text>
</comment>
<proteinExistence type="predicted"/>
<feature type="domain" description="Ig-like" evidence="13">
    <location>
        <begin position="155"/>
        <end position="256"/>
    </location>
</feature>
<dbReference type="InterPro" id="IPR003599">
    <property type="entry name" value="Ig_sub"/>
</dbReference>
<gene>
    <name evidence="15" type="primary">LOC113210572</name>
</gene>
<evidence type="ECO:0000256" key="3">
    <source>
        <dbReference type="ARBA" id="ARBA00022830"/>
    </source>
</evidence>
<accession>A0A9C6XQ78</accession>
<evidence type="ECO:0000313" key="14">
    <source>
        <dbReference type="Proteomes" id="UP000504606"/>
    </source>
</evidence>
<feature type="region of interest" description="Disordered" evidence="11">
    <location>
        <begin position="42"/>
        <end position="68"/>
    </location>
</feature>
<dbReference type="PANTHER" id="PTHR11890">
    <property type="entry name" value="INTERLEUKIN-1 RECEPTOR FAMILY MEMBER"/>
    <property type="match status" value="1"/>
</dbReference>
<dbReference type="SUPFAM" id="SSF52200">
    <property type="entry name" value="Toll/Interleukin receptor TIR domain"/>
    <property type="match status" value="1"/>
</dbReference>
<dbReference type="SUPFAM" id="SSF48726">
    <property type="entry name" value="Immunoglobulin"/>
    <property type="match status" value="1"/>
</dbReference>
<keyword evidence="4" id="KW-1015">Disulfide bond</keyword>
<dbReference type="Proteomes" id="UP000504606">
    <property type="component" value="Unplaced"/>
</dbReference>
<evidence type="ECO:0000256" key="6">
    <source>
        <dbReference type="ARBA" id="ARBA00023258"/>
    </source>
</evidence>
<keyword evidence="2" id="KW-1090">Inhibition of host innate immune response by virus</keyword>
<evidence type="ECO:0000259" key="13">
    <source>
        <dbReference type="PROSITE" id="PS50835"/>
    </source>
</evidence>
<dbReference type="RefSeq" id="XP_052127392.1">
    <property type="nucleotide sequence ID" value="XM_052271432.1"/>
</dbReference>
<evidence type="ECO:0000256" key="9">
    <source>
        <dbReference type="ARBA" id="ARBA00041012"/>
    </source>
</evidence>
<keyword evidence="12" id="KW-1133">Transmembrane helix</keyword>
<dbReference type="InterPro" id="IPR035897">
    <property type="entry name" value="Toll_tir_struct_dom_sf"/>
</dbReference>
<dbReference type="InterPro" id="IPR013151">
    <property type="entry name" value="Immunoglobulin_dom"/>
</dbReference>
<dbReference type="Gene3D" id="2.60.40.10">
    <property type="entry name" value="Immunoglobulins"/>
    <property type="match status" value="1"/>
</dbReference>
<evidence type="ECO:0000256" key="8">
    <source>
        <dbReference type="ARBA" id="ARBA00038761"/>
    </source>
</evidence>
<dbReference type="InterPro" id="IPR007110">
    <property type="entry name" value="Ig-like_dom"/>
</dbReference>
<name>A0A9C6XQ78_FRAOC</name>
<dbReference type="InterPro" id="IPR015621">
    <property type="entry name" value="IL-1_rcpt_fam"/>
</dbReference>
<keyword evidence="1" id="KW-0244">Early protein</keyword>
<organism evidence="14 15">
    <name type="scientific">Frankliniella occidentalis</name>
    <name type="common">Western flower thrips</name>
    <name type="synonym">Euthrips occidentalis</name>
    <dbReference type="NCBI Taxonomy" id="133901"/>
    <lineage>
        <taxon>Eukaryota</taxon>
        <taxon>Metazoa</taxon>
        <taxon>Ecdysozoa</taxon>
        <taxon>Arthropoda</taxon>
        <taxon>Hexapoda</taxon>
        <taxon>Insecta</taxon>
        <taxon>Pterygota</taxon>
        <taxon>Neoptera</taxon>
        <taxon>Paraneoptera</taxon>
        <taxon>Thysanoptera</taxon>
        <taxon>Terebrantia</taxon>
        <taxon>Thripoidea</taxon>
        <taxon>Thripidae</taxon>
        <taxon>Frankliniella</taxon>
    </lineage>
</organism>
<dbReference type="InterPro" id="IPR036179">
    <property type="entry name" value="Ig-like_dom_sf"/>
</dbReference>
<evidence type="ECO:0000256" key="7">
    <source>
        <dbReference type="ARBA" id="ARBA00023319"/>
    </source>
</evidence>
<keyword evidence="12" id="KW-0472">Membrane</keyword>
<evidence type="ECO:0000256" key="11">
    <source>
        <dbReference type="SAM" id="MobiDB-lite"/>
    </source>
</evidence>
<dbReference type="KEGG" id="foc:113210572"/>
<keyword evidence="6" id="KW-0922">Interferon antiviral system evasion</keyword>
<evidence type="ECO:0000256" key="2">
    <source>
        <dbReference type="ARBA" id="ARBA00022632"/>
    </source>
</evidence>
<keyword evidence="12" id="KW-0812">Transmembrane</keyword>
<protein>
    <recommendedName>
        <fullName evidence="9">Soluble interferon alpha/beta receptor OPG204</fullName>
    </recommendedName>
</protein>
<evidence type="ECO:0000256" key="12">
    <source>
        <dbReference type="SAM" id="Phobius"/>
    </source>
</evidence>
<dbReference type="GO" id="GO:0039502">
    <property type="term" value="P:symbiont-mediated suppression of host type I interferon-mediated signaling pathway"/>
    <property type="evidence" value="ECO:0007669"/>
    <property type="project" value="UniProtKB-KW"/>
</dbReference>
<feature type="transmembrane region" description="Helical" evidence="12">
    <location>
        <begin position="278"/>
        <end position="295"/>
    </location>
</feature>
<keyword evidence="2" id="KW-0945">Host-virus interaction</keyword>
<dbReference type="AlphaFoldDB" id="A0A9C6XQ78"/>
<keyword evidence="3" id="KW-1114">Inhibition of host interferon signaling pathway by virus</keyword>
<comment type="function">
    <text evidence="10">Counteracts the antiviral effects of host IFN-alpha/beta and key IFN-inducible proteins involved in viral RNA degradation suxh as host OAS1. Acts as a soluble IFN-alpha receptor and thus inhibits the interaction between host IFN-alpha and its receptor.</text>
</comment>
<dbReference type="OrthoDB" id="6019866at2759"/>
<evidence type="ECO:0000256" key="10">
    <source>
        <dbReference type="ARBA" id="ARBA00045444"/>
    </source>
</evidence>
<keyword evidence="2" id="KW-0899">Viral immunoevasion</keyword>
<evidence type="ECO:0000256" key="5">
    <source>
        <dbReference type="ARBA" id="ARBA00023180"/>
    </source>
</evidence>
<dbReference type="Gene3D" id="3.40.50.10140">
    <property type="entry name" value="Toll/interleukin-1 receptor homology (TIR) domain"/>
    <property type="match status" value="1"/>
</dbReference>
<dbReference type="GeneID" id="113210572"/>
<keyword evidence="14" id="KW-1185">Reference proteome</keyword>
<dbReference type="PROSITE" id="PS50835">
    <property type="entry name" value="IG_LIKE"/>
    <property type="match status" value="1"/>
</dbReference>
<dbReference type="PANTHER" id="PTHR11890:SF44">
    <property type="entry name" value="X-LINKED INTERLEUKIN-1 RECEPTOR ACCESSORY PROTEIN-LIKE 2"/>
    <property type="match status" value="1"/>
</dbReference>
<dbReference type="SMART" id="SM00409">
    <property type="entry name" value="IG"/>
    <property type="match status" value="1"/>
</dbReference>
<sequence length="541" mass="60738">MRYRGADYLGVHHTTTTGVIITAPMSTCYHRGYHTMRYDGAARRARQVRPPSRQKETDSDGGNSNSHHDKLIQSNNFFPFFVCVFCRFKDGRPYPWAGDVSNFILYPESANQTVYSKMTGPKDGGNYSCLVRNDSHAYLHTVALQVIDAVSYMGPPLPTYELPDEQLVQIGSTARLFCEAFVGSIDLPDAQSEITWSRVGMNTSYLEEQRRFTLRSVARENNQVLGAYLTIRGVKKEDLGPYECRVVNAGDQAILIKLWLREAEPSEPLSTNPKWRQLAWAAIVVLAVAIILTAFRHRLGILALFCRHRLVQPDLQDGKDYDVLVSYLERDSGFASEMLTTLKERYSYTCNAFQIFPNADFCDCAQNLREAAKRSRRLMVIIRPSLVEALSGSVVMNTLGGSALPDRVTALQNLDDVDCWDTSVLASLLQQLIRLHPQPVCVSLQALPQGYEMRDHNLASLLRIAPVIEWNQKKSLWFKNWSLLRLRLPPLRTKNSTPSGSVAIVCPGSRKELGTGKVVTTVVSSRSRRSSPMNGSLEILV</sequence>